<comment type="caution">
    <text evidence="4">The sequence shown here is derived from an EMBL/GenBank/DDBJ whole genome shotgun (WGS) entry which is preliminary data.</text>
</comment>
<evidence type="ECO:0000259" key="3">
    <source>
        <dbReference type="Pfam" id="PF16344"/>
    </source>
</evidence>
<dbReference type="PANTHER" id="PTHR30273:SF2">
    <property type="entry name" value="PROTEIN FECR"/>
    <property type="match status" value="1"/>
</dbReference>
<dbReference type="Gene3D" id="2.60.120.1440">
    <property type="match status" value="1"/>
</dbReference>
<feature type="transmembrane region" description="Helical" evidence="1">
    <location>
        <begin position="89"/>
        <end position="108"/>
    </location>
</feature>
<feature type="domain" description="Protein FecR C-terminal" evidence="3">
    <location>
        <begin position="253"/>
        <end position="320"/>
    </location>
</feature>
<accession>A0A9X1L2E9</accession>
<keyword evidence="1" id="KW-1133">Transmembrane helix</keyword>
<dbReference type="PIRSF" id="PIRSF018266">
    <property type="entry name" value="FecR"/>
    <property type="match status" value="1"/>
</dbReference>
<dbReference type="Pfam" id="PF04773">
    <property type="entry name" value="FecR"/>
    <property type="match status" value="1"/>
</dbReference>
<evidence type="ECO:0000313" key="5">
    <source>
        <dbReference type="Proteomes" id="UP001139409"/>
    </source>
</evidence>
<dbReference type="AlphaFoldDB" id="A0A9X1L2E9"/>
<organism evidence="4 5">
    <name type="scientific">Fulvivirga sedimenti</name>
    <dbReference type="NCBI Taxonomy" id="2879465"/>
    <lineage>
        <taxon>Bacteria</taxon>
        <taxon>Pseudomonadati</taxon>
        <taxon>Bacteroidota</taxon>
        <taxon>Cytophagia</taxon>
        <taxon>Cytophagales</taxon>
        <taxon>Fulvivirgaceae</taxon>
        <taxon>Fulvivirga</taxon>
    </lineage>
</organism>
<dbReference type="RefSeq" id="WP_225700076.1">
    <property type="nucleotide sequence ID" value="NZ_JAIXNE010000011.1"/>
</dbReference>
<gene>
    <name evidence="4" type="ORF">LDX50_30370</name>
</gene>
<keyword evidence="1" id="KW-0472">Membrane</keyword>
<dbReference type="InterPro" id="IPR006860">
    <property type="entry name" value="FecR"/>
</dbReference>
<evidence type="ECO:0000313" key="4">
    <source>
        <dbReference type="EMBL" id="MCA6079217.1"/>
    </source>
</evidence>
<dbReference type="GO" id="GO:0016989">
    <property type="term" value="F:sigma factor antagonist activity"/>
    <property type="evidence" value="ECO:0007669"/>
    <property type="project" value="TreeGrafter"/>
</dbReference>
<evidence type="ECO:0000259" key="2">
    <source>
        <dbReference type="Pfam" id="PF04773"/>
    </source>
</evidence>
<dbReference type="PANTHER" id="PTHR30273">
    <property type="entry name" value="PERIPLASMIC SIGNAL SENSOR AND SIGMA FACTOR ACTIVATOR FECR-RELATED"/>
    <property type="match status" value="1"/>
</dbReference>
<name>A0A9X1L2E9_9BACT</name>
<evidence type="ECO:0000256" key="1">
    <source>
        <dbReference type="SAM" id="Phobius"/>
    </source>
</evidence>
<proteinExistence type="predicted"/>
<protein>
    <submittedName>
        <fullName evidence="4">FecR domain-containing protein</fullName>
    </submittedName>
</protein>
<reference evidence="4" key="1">
    <citation type="submission" date="2021-09" db="EMBL/GenBank/DDBJ databases">
        <title>Fulvivirga sp. isolated from coastal sediment.</title>
        <authorList>
            <person name="Yu H."/>
        </authorList>
    </citation>
    <scope>NUCLEOTIDE SEQUENCE</scope>
    <source>
        <strain evidence="4">1062</strain>
    </source>
</reference>
<dbReference type="InterPro" id="IPR032508">
    <property type="entry name" value="FecR_C"/>
</dbReference>
<feature type="domain" description="FecR protein" evidence="2">
    <location>
        <begin position="119"/>
        <end position="208"/>
    </location>
</feature>
<keyword evidence="5" id="KW-1185">Reference proteome</keyword>
<dbReference type="InterPro" id="IPR012373">
    <property type="entry name" value="Ferrdict_sens_TM"/>
</dbReference>
<dbReference type="Gene3D" id="3.55.50.30">
    <property type="match status" value="1"/>
</dbReference>
<dbReference type="Proteomes" id="UP001139409">
    <property type="component" value="Unassembled WGS sequence"/>
</dbReference>
<keyword evidence="1" id="KW-0812">Transmembrane</keyword>
<dbReference type="Pfam" id="PF16344">
    <property type="entry name" value="FecR_C"/>
    <property type="match status" value="1"/>
</dbReference>
<sequence>MNDNQHIDFEGLARFINGEVSGEEQQRWISWIQESDDNKKTYEQALKLLEPDPVVSEGQPSIPFDSRAAWTKVSRRILEDEKVIRPFPWMRYAAVISILAMLLSYWVFNQYFADITYSQSAGIATYILPDSSRVILNGKARITFDRDFNGTNRHIALDGQGYFDVSRDSTLQFQVETPRGLVEVLGTAFLVHETTDSMVVVVDRGLVEVSLKDNSGYARLEKNQAAVIRFTEASLREYELDNTNSLYWANKRLSYRQVNLSVVLNDLSEIFDIPISYNPAEISNCRITAVFLNQSLEEILENISLSLPVEYTIYNDRVEINSNGCPTF</sequence>
<dbReference type="EMBL" id="JAIXNE010000011">
    <property type="protein sequence ID" value="MCA6079217.1"/>
    <property type="molecule type" value="Genomic_DNA"/>
</dbReference>